<dbReference type="OrthoDB" id="19928at2759"/>
<evidence type="ECO:0000256" key="2">
    <source>
        <dbReference type="SAM" id="MobiDB-lite"/>
    </source>
</evidence>
<evidence type="ECO:0000259" key="3">
    <source>
        <dbReference type="Pfam" id="PF07742"/>
    </source>
</evidence>
<reference evidence="4" key="1">
    <citation type="submission" date="2019-01" db="EMBL/GenBank/DDBJ databases">
        <title>Draft genome sequences of three monokaryotic isolates of the white-rot basidiomycete fungus Dichomitus squalens.</title>
        <authorList>
            <consortium name="DOE Joint Genome Institute"/>
            <person name="Lopez S.C."/>
            <person name="Andreopoulos B."/>
            <person name="Pangilinan J."/>
            <person name="Lipzen A."/>
            <person name="Riley R."/>
            <person name="Ahrendt S."/>
            <person name="Ng V."/>
            <person name="Barry K."/>
            <person name="Daum C."/>
            <person name="Grigoriev I.V."/>
            <person name="Hilden K.S."/>
            <person name="Makela M.R."/>
            <person name="de Vries R.P."/>
        </authorList>
    </citation>
    <scope>NUCLEOTIDE SEQUENCE [LARGE SCALE GENOMIC DNA]</scope>
    <source>
        <strain evidence="4">OM18370.1</strain>
    </source>
</reference>
<dbReference type="PANTHER" id="PTHR22978">
    <property type="entry name" value="B-CELL TRANSLOCATION GENE"/>
    <property type="match status" value="1"/>
</dbReference>
<comment type="similarity">
    <text evidence="1">Belongs to the BTG family.</text>
</comment>
<dbReference type="InterPro" id="IPR036054">
    <property type="entry name" value="BTG-like_sf"/>
</dbReference>
<protein>
    <recommendedName>
        <fullName evidence="3">Anti-proliferative protein domain-containing protein</fullName>
    </recommendedName>
</protein>
<feature type="compositionally biased region" description="Low complexity" evidence="2">
    <location>
        <begin position="320"/>
        <end position="334"/>
    </location>
</feature>
<dbReference type="SUPFAM" id="SSF160696">
    <property type="entry name" value="BTG domain-like"/>
    <property type="match status" value="1"/>
</dbReference>
<evidence type="ECO:0000256" key="1">
    <source>
        <dbReference type="ARBA" id="ARBA00007989"/>
    </source>
</evidence>
<dbReference type="InterPro" id="IPR033332">
    <property type="entry name" value="BTG"/>
</dbReference>
<evidence type="ECO:0000313" key="4">
    <source>
        <dbReference type="EMBL" id="TBU34994.1"/>
    </source>
</evidence>
<organism evidence="4">
    <name type="scientific">Dichomitus squalens</name>
    <dbReference type="NCBI Taxonomy" id="114155"/>
    <lineage>
        <taxon>Eukaryota</taxon>
        <taxon>Fungi</taxon>
        <taxon>Dikarya</taxon>
        <taxon>Basidiomycota</taxon>
        <taxon>Agaricomycotina</taxon>
        <taxon>Agaricomycetes</taxon>
        <taxon>Polyporales</taxon>
        <taxon>Polyporaceae</taxon>
        <taxon>Dichomitus</taxon>
    </lineage>
</organism>
<dbReference type="EMBL" id="ML143387">
    <property type="protein sequence ID" value="TBU34994.1"/>
    <property type="molecule type" value="Genomic_DNA"/>
</dbReference>
<feature type="compositionally biased region" description="Low complexity" evidence="2">
    <location>
        <begin position="218"/>
        <end position="268"/>
    </location>
</feature>
<proteinExistence type="inferred from homology"/>
<gene>
    <name evidence="4" type="ORF">BD311DRAFT_681276</name>
</gene>
<dbReference type="PANTHER" id="PTHR22978:SF22">
    <property type="entry name" value="BTG FAMILY PROTEIN"/>
    <property type="match status" value="1"/>
</dbReference>
<dbReference type="InterPro" id="IPR002087">
    <property type="entry name" value="Anti_prolifrtn"/>
</dbReference>
<dbReference type="Pfam" id="PF07742">
    <property type="entry name" value="BTG"/>
    <property type="match status" value="1"/>
</dbReference>
<accession>A0A4Q9N363</accession>
<sequence>MSSSNVAFGSLSVALAQAITYLTRPLIARYSAVTIIKLQLALEANLTAQFSPSWSPSEPLRGSGRRCLTLTPNGLPPRTIYNACKSAGVQWSEWIALLGNVEFDLFIDPGCVSVRFGSWDSGKVGKFFTIWSEDTIDMIEQKRAAADKEARLEAELKAQAAARAACKPTKTYAQQLLEVDQDDEELFALIADEIREPTWLTPILCEFPSIPAPARDITSSPMSTVSTLSSHSRSSSSSSSSGFTFSSVESGDSYGSSSTISQSSCALSPSDEKPKPKLSRRERARQARVFVDSSKNQVTNYDGGKTTVLTGGVMLGGGPTPKAKPAPAVAPKKASGSNFQSTNWRSSTRA</sequence>
<feature type="compositionally biased region" description="Basic and acidic residues" evidence="2">
    <location>
        <begin position="270"/>
        <end position="285"/>
    </location>
</feature>
<dbReference type="GO" id="GO:0005737">
    <property type="term" value="C:cytoplasm"/>
    <property type="evidence" value="ECO:0007669"/>
    <property type="project" value="TreeGrafter"/>
</dbReference>
<dbReference type="AlphaFoldDB" id="A0A4Q9N363"/>
<dbReference type="Proteomes" id="UP000292957">
    <property type="component" value="Unassembled WGS sequence"/>
</dbReference>
<feature type="compositionally biased region" description="Polar residues" evidence="2">
    <location>
        <begin position="335"/>
        <end position="350"/>
    </location>
</feature>
<feature type="region of interest" description="Disordered" evidence="2">
    <location>
        <begin position="218"/>
        <end position="350"/>
    </location>
</feature>
<feature type="domain" description="Anti-proliferative protein" evidence="3">
    <location>
        <begin position="16"/>
        <end position="119"/>
    </location>
</feature>
<feature type="compositionally biased region" description="Low complexity" evidence="2">
    <location>
        <begin position="303"/>
        <end position="312"/>
    </location>
</feature>
<dbReference type="GO" id="GO:0005634">
    <property type="term" value="C:nucleus"/>
    <property type="evidence" value="ECO:0007669"/>
    <property type="project" value="TreeGrafter"/>
</dbReference>
<name>A0A4Q9N363_9APHY</name>
<dbReference type="OMA" id="FIDPGCV"/>
<dbReference type="Gene3D" id="3.90.640.90">
    <property type="entry name" value="Anti-proliferative protein, N-terminal domain"/>
    <property type="match status" value="1"/>
</dbReference>